<keyword evidence="1" id="KW-0805">Transcription regulation</keyword>
<dbReference type="InterPro" id="IPR018062">
    <property type="entry name" value="HTH_AraC-typ_CS"/>
</dbReference>
<dbReference type="OrthoDB" id="241790at2"/>
<accession>A0A3S4V4M3</accession>
<evidence type="ECO:0000313" key="5">
    <source>
        <dbReference type="EMBL" id="VEG28096.1"/>
    </source>
</evidence>
<evidence type="ECO:0000259" key="4">
    <source>
        <dbReference type="PROSITE" id="PS01124"/>
    </source>
</evidence>
<sequence length="315" mass="34070">MDLLEDVLAQPHAREAFLLRVAMGRPWSVTVEDEAPLSIVTALRGGAWVAADGSPSRRFEAGEVLVVRSPTSYTLSSDQQPWDGGVRIGIGQVCSGPDGRDLSEELRAGVRTWGNDPQGEDQLLVGTYRHRSELGRLILQSLPPWFLVSAPVPELVSLLARETAHDGIAQSSVLDRLLDVLLVTTLRAWVDEGTPNGASLLSASRDEVVRRTTEAVRADPSRRWTVESLAALAGVSRASLTRRFNATLGVAPMTYVTQWRLATAADLLDRGDATLSAIAHQVGYSSPFSLSSAFKSRYGVSPRDFRAAAAASRDR</sequence>
<evidence type="ECO:0000256" key="2">
    <source>
        <dbReference type="ARBA" id="ARBA00023125"/>
    </source>
</evidence>
<organism evidence="5 6">
    <name type="scientific">Actinomyces howellii</name>
    <dbReference type="NCBI Taxonomy" id="52771"/>
    <lineage>
        <taxon>Bacteria</taxon>
        <taxon>Bacillati</taxon>
        <taxon>Actinomycetota</taxon>
        <taxon>Actinomycetes</taxon>
        <taxon>Actinomycetales</taxon>
        <taxon>Actinomycetaceae</taxon>
        <taxon>Actinomyces</taxon>
    </lineage>
</organism>
<dbReference type="SUPFAM" id="SSF46689">
    <property type="entry name" value="Homeodomain-like"/>
    <property type="match status" value="2"/>
</dbReference>
<feature type="domain" description="HTH araC/xylS-type" evidence="4">
    <location>
        <begin position="210"/>
        <end position="308"/>
    </location>
</feature>
<dbReference type="PROSITE" id="PS01124">
    <property type="entry name" value="HTH_ARAC_FAMILY_2"/>
    <property type="match status" value="1"/>
</dbReference>
<evidence type="ECO:0000313" key="6">
    <source>
        <dbReference type="Proteomes" id="UP000266895"/>
    </source>
</evidence>
<evidence type="ECO:0000256" key="3">
    <source>
        <dbReference type="ARBA" id="ARBA00023163"/>
    </source>
</evidence>
<dbReference type="RefSeq" id="WP_126382454.1">
    <property type="nucleotide sequence ID" value="NZ_LR134350.1"/>
</dbReference>
<dbReference type="InterPro" id="IPR050204">
    <property type="entry name" value="AraC_XylS_family_regulators"/>
</dbReference>
<dbReference type="GO" id="GO:0043565">
    <property type="term" value="F:sequence-specific DNA binding"/>
    <property type="evidence" value="ECO:0007669"/>
    <property type="project" value="InterPro"/>
</dbReference>
<dbReference type="Gene3D" id="1.10.10.60">
    <property type="entry name" value="Homeodomain-like"/>
    <property type="match status" value="1"/>
</dbReference>
<dbReference type="InterPro" id="IPR009057">
    <property type="entry name" value="Homeodomain-like_sf"/>
</dbReference>
<dbReference type="PANTHER" id="PTHR46796">
    <property type="entry name" value="HTH-TYPE TRANSCRIPTIONAL ACTIVATOR RHAS-RELATED"/>
    <property type="match status" value="1"/>
</dbReference>
<name>A0A3S4V4M3_9ACTO</name>
<protein>
    <submittedName>
        <fullName evidence="5">Bacillibactin transport regulator</fullName>
    </submittedName>
</protein>
<dbReference type="KEGG" id="ahw:NCTC11636_01360"/>
<reference evidence="5 6" key="1">
    <citation type="submission" date="2018-12" db="EMBL/GenBank/DDBJ databases">
        <authorList>
            <consortium name="Pathogen Informatics"/>
        </authorList>
    </citation>
    <scope>NUCLEOTIDE SEQUENCE [LARGE SCALE GENOMIC DNA]</scope>
    <source>
        <strain evidence="5 6">NCTC11636</strain>
    </source>
</reference>
<keyword evidence="3" id="KW-0804">Transcription</keyword>
<dbReference type="PROSITE" id="PS00041">
    <property type="entry name" value="HTH_ARAC_FAMILY_1"/>
    <property type="match status" value="1"/>
</dbReference>
<dbReference type="InterPro" id="IPR018060">
    <property type="entry name" value="HTH_AraC"/>
</dbReference>
<keyword evidence="6" id="KW-1185">Reference proteome</keyword>
<dbReference type="GO" id="GO:0003700">
    <property type="term" value="F:DNA-binding transcription factor activity"/>
    <property type="evidence" value="ECO:0007669"/>
    <property type="project" value="InterPro"/>
</dbReference>
<dbReference type="Proteomes" id="UP000266895">
    <property type="component" value="Chromosome"/>
</dbReference>
<dbReference type="AlphaFoldDB" id="A0A3S4V4M3"/>
<dbReference type="Pfam" id="PF12833">
    <property type="entry name" value="HTH_18"/>
    <property type="match status" value="1"/>
</dbReference>
<dbReference type="InterPro" id="IPR032783">
    <property type="entry name" value="AraC_lig"/>
</dbReference>
<dbReference type="PANTHER" id="PTHR46796:SF13">
    <property type="entry name" value="HTH-TYPE TRANSCRIPTIONAL ACTIVATOR RHAS"/>
    <property type="match status" value="1"/>
</dbReference>
<proteinExistence type="predicted"/>
<dbReference type="EMBL" id="LR134350">
    <property type="protein sequence ID" value="VEG28096.1"/>
    <property type="molecule type" value="Genomic_DNA"/>
</dbReference>
<gene>
    <name evidence="5" type="primary">btr</name>
    <name evidence="5" type="ORF">NCTC11636_01360</name>
</gene>
<dbReference type="Pfam" id="PF12852">
    <property type="entry name" value="Cupin_6"/>
    <property type="match status" value="1"/>
</dbReference>
<evidence type="ECO:0000256" key="1">
    <source>
        <dbReference type="ARBA" id="ARBA00023015"/>
    </source>
</evidence>
<dbReference type="SMART" id="SM00342">
    <property type="entry name" value="HTH_ARAC"/>
    <property type="match status" value="1"/>
</dbReference>
<keyword evidence="2" id="KW-0238">DNA-binding</keyword>